<comment type="caution">
    <text evidence="9">The sequence shown here is derived from an EMBL/GenBank/DDBJ whole genome shotgun (WGS) entry which is preliminary data.</text>
</comment>
<comment type="similarity">
    <text evidence="2">Belongs to the glycosyl hydrolase 3 family.</text>
</comment>
<dbReference type="Pfam" id="PF01915">
    <property type="entry name" value="Glyco_hydro_3_C"/>
    <property type="match status" value="1"/>
</dbReference>
<dbReference type="SUPFAM" id="SSF52279">
    <property type="entry name" value="Beta-D-glucan exohydrolase, C-terminal domain"/>
    <property type="match status" value="1"/>
</dbReference>
<dbReference type="FunFam" id="3.40.50.1700:FF:000001">
    <property type="entry name" value="probable beta-D-xylosidase 2"/>
    <property type="match status" value="1"/>
</dbReference>
<evidence type="ECO:0000313" key="9">
    <source>
        <dbReference type="EMBL" id="KAJ4756790.1"/>
    </source>
</evidence>
<keyword evidence="5" id="KW-0378">Hydrolase</keyword>
<keyword evidence="3" id="KW-0964">Secreted</keyword>
<dbReference type="GO" id="GO:0009505">
    <property type="term" value="C:plant-type cell wall"/>
    <property type="evidence" value="ECO:0007669"/>
    <property type="project" value="TreeGrafter"/>
</dbReference>
<dbReference type="Proteomes" id="UP001140206">
    <property type="component" value="Chromosome 5"/>
</dbReference>
<protein>
    <submittedName>
        <fullName evidence="9">Beta-D-xylosidase</fullName>
    </submittedName>
</protein>
<name>A0AAV8CMQ6_9POAL</name>
<organism evidence="9 10">
    <name type="scientific">Rhynchospora pubera</name>
    <dbReference type="NCBI Taxonomy" id="906938"/>
    <lineage>
        <taxon>Eukaryota</taxon>
        <taxon>Viridiplantae</taxon>
        <taxon>Streptophyta</taxon>
        <taxon>Embryophyta</taxon>
        <taxon>Tracheophyta</taxon>
        <taxon>Spermatophyta</taxon>
        <taxon>Magnoliopsida</taxon>
        <taxon>Liliopsida</taxon>
        <taxon>Poales</taxon>
        <taxon>Cyperaceae</taxon>
        <taxon>Cyperoideae</taxon>
        <taxon>Rhynchosporeae</taxon>
        <taxon>Rhynchospora</taxon>
    </lineage>
</organism>
<dbReference type="GO" id="GO:0009044">
    <property type="term" value="F:xylan 1,4-beta-xylosidase activity"/>
    <property type="evidence" value="ECO:0007669"/>
    <property type="project" value="InterPro"/>
</dbReference>
<dbReference type="EMBL" id="JAMFTS010000005">
    <property type="protein sequence ID" value="KAJ4756790.1"/>
    <property type="molecule type" value="Genomic_DNA"/>
</dbReference>
<dbReference type="InterPro" id="IPR001764">
    <property type="entry name" value="Glyco_hydro_3_N"/>
</dbReference>
<dbReference type="Pfam" id="PF14310">
    <property type="entry name" value="Fn3-like"/>
    <property type="match status" value="1"/>
</dbReference>
<dbReference type="SUPFAM" id="SSF51445">
    <property type="entry name" value="(Trans)glycosidases"/>
    <property type="match status" value="1"/>
</dbReference>
<sequence>MSNQQAHYSCFILRYKHTNFLLTAQPPNQPSPLLCSAMRLRSEILLLFSLLTLSPLLALSSDPPFSCDPSDPSSRNYAFCNAKLPVEQRAHDLVSRLTVEEKIAQLGDVAPAISRLGVPAYKWWSEALHGVAYGGRGSTNYDGKIKSATSFPQVILTGATFNPLLWYKIGEAVGTEARAIYNSGQLQGLTFWAPNINIFRDPRWGRGQETPGEDPLTTSKYAALFVRGLQGDSYQGRHVPVLKASACCKHFTAYDLERWGDVFRFTFNAVVTAQDLEDTYQPPFKSCVEDGHASGMMCSYNEVNGVPPCGDYNLLTKIARQEWKFYGYIVSDCDAVEVIQDYHNYSKTPEEAVAYALKAGMDVNCGSYVQNHSASALQQGKITEADIDRALHNLFSVRMRLGLFNGNPTRYKKYGSIGPDQVCSKEHQNLALQAALQGIVLLKNNYNLLPLSKPQVSSLAVIGPNANNAELLVGNYHGPPCINITSLQALQGYIKDTRYVAGCGDAACNTSVTIDQAVQAASSVDYVVLFVGLDQNQEREDLDRYSLLLPGSQQDLITSVAKVAKKPVILVLLCGGPVDVSFAKLDPKIGAIVWAGYPGQAGGPAIAQVLFGEHNPGGKLPLTWYPQDFTRIPMTDMNMRANPATGYPGRTYRFYKGETVFPFGYGLSYSNYSHKFVSKTEKLYMNTVINTQGTKIAHSSDHYHISEIGLDACEKLKFPATVRVENHGPMDGWQPVLLFLCWPNETNGRPAKQLIGFDSVHLKAGEAAHVEFAVSPCEHFSRVTEEGKRVIDKGSHFMMVEQEELEICVMD</sequence>
<dbReference type="PANTHER" id="PTHR42721">
    <property type="entry name" value="SUGAR HYDROLASE-RELATED"/>
    <property type="match status" value="1"/>
</dbReference>
<keyword evidence="4" id="KW-0732">Signal</keyword>
<dbReference type="SMART" id="SM01217">
    <property type="entry name" value="Fn3_like"/>
    <property type="match status" value="1"/>
</dbReference>
<evidence type="ECO:0000256" key="5">
    <source>
        <dbReference type="ARBA" id="ARBA00022801"/>
    </source>
</evidence>
<evidence type="ECO:0000256" key="3">
    <source>
        <dbReference type="ARBA" id="ARBA00022525"/>
    </source>
</evidence>
<comment type="subcellular location">
    <subcellularLocation>
        <location evidence="1">Secreted</location>
    </subcellularLocation>
</comment>
<dbReference type="InterPro" id="IPR036962">
    <property type="entry name" value="Glyco_hydro_3_N_sf"/>
</dbReference>
<reference evidence="9" key="1">
    <citation type="submission" date="2022-08" db="EMBL/GenBank/DDBJ databases">
        <authorList>
            <person name="Marques A."/>
        </authorList>
    </citation>
    <scope>NUCLEOTIDE SEQUENCE</scope>
    <source>
        <strain evidence="9">RhyPub2mFocal</strain>
        <tissue evidence="9">Leaves</tissue>
    </source>
</reference>
<dbReference type="InterPro" id="IPR044993">
    <property type="entry name" value="BXL"/>
</dbReference>
<dbReference type="PRINTS" id="PR00133">
    <property type="entry name" value="GLHYDRLASE3"/>
</dbReference>
<dbReference type="GO" id="GO:0046556">
    <property type="term" value="F:alpha-L-arabinofuranosidase activity"/>
    <property type="evidence" value="ECO:0007669"/>
    <property type="project" value="TreeGrafter"/>
</dbReference>
<dbReference type="InterPro" id="IPR013783">
    <property type="entry name" value="Ig-like_fold"/>
</dbReference>
<dbReference type="AlphaFoldDB" id="A0AAV8CMQ6"/>
<dbReference type="InterPro" id="IPR002772">
    <property type="entry name" value="Glyco_hydro_3_C"/>
</dbReference>
<evidence type="ECO:0000256" key="1">
    <source>
        <dbReference type="ARBA" id="ARBA00004613"/>
    </source>
</evidence>
<dbReference type="Pfam" id="PF00933">
    <property type="entry name" value="Glyco_hydro_3"/>
    <property type="match status" value="1"/>
</dbReference>
<dbReference type="InterPro" id="IPR036881">
    <property type="entry name" value="Glyco_hydro_3_C_sf"/>
</dbReference>
<keyword evidence="10" id="KW-1185">Reference proteome</keyword>
<dbReference type="Gene3D" id="3.20.20.300">
    <property type="entry name" value="Glycoside hydrolase, family 3, N-terminal domain"/>
    <property type="match status" value="1"/>
</dbReference>
<evidence type="ECO:0000256" key="2">
    <source>
        <dbReference type="ARBA" id="ARBA00005336"/>
    </source>
</evidence>
<evidence type="ECO:0000313" key="10">
    <source>
        <dbReference type="Proteomes" id="UP001140206"/>
    </source>
</evidence>
<dbReference type="GO" id="GO:0005576">
    <property type="term" value="C:extracellular region"/>
    <property type="evidence" value="ECO:0007669"/>
    <property type="project" value="UniProtKB-SubCell"/>
</dbReference>
<keyword evidence="7" id="KW-0326">Glycosidase</keyword>
<accession>A0AAV8CMQ6</accession>
<evidence type="ECO:0000259" key="8">
    <source>
        <dbReference type="SMART" id="SM01217"/>
    </source>
</evidence>
<gene>
    <name evidence="9" type="ORF">LUZ62_091195</name>
</gene>
<dbReference type="Gene3D" id="2.60.40.10">
    <property type="entry name" value="Immunoglobulins"/>
    <property type="match status" value="1"/>
</dbReference>
<keyword evidence="6" id="KW-0325">Glycoprotein</keyword>
<evidence type="ECO:0000256" key="4">
    <source>
        <dbReference type="ARBA" id="ARBA00022729"/>
    </source>
</evidence>
<evidence type="ECO:0000256" key="7">
    <source>
        <dbReference type="ARBA" id="ARBA00023295"/>
    </source>
</evidence>
<feature type="domain" description="Fibronectin type III-like" evidence="8">
    <location>
        <begin position="734"/>
        <end position="804"/>
    </location>
</feature>
<evidence type="ECO:0000256" key="6">
    <source>
        <dbReference type="ARBA" id="ARBA00023180"/>
    </source>
</evidence>
<dbReference type="FunFam" id="3.20.20.300:FF:000004">
    <property type="entry name" value="probable beta-D-xylosidase 7"/>
    <property type="match status" value="1"/>
</dbReference>
<dbReference type="Gene3D" id="3.40.50.1700">
    <property type="entry name" value="Glycoside hydrolase family 3 C-terminal domain"/>
    <property type="match status" value="1"/>
</dbReference>
<dbReference type="GO" id="GO:0045493">
    <property type="term" value="P:xylan catabolic process"/>
    <property type="evidence" value="ECO:0007669"/>
    <property type="project" value="InterPro"/>
</dbReference>
<dbReference type="PANTHER" id="PTHR42721:SF3">
    <property type="entry name" value="BETA-D-XYLOSIDASE 5-RELATED"/>
    <property type="match status" value="1"/>
</dbReference>
<dbReference type="GO" id="GO:0031222">
    <property type="term" value="P:arabinan catabolic process"/>
    <property type="evidence" value="ECO:0007669"/>
    <property type="project" value="TreeGrafter"/>
</dbReference>
<dbReference type="FunFam" id="2.60.40.10:FF:001112">
    <property type="entry name" value="probable beta-D-xylosidase 7"/>
    <property type="match status" value="1"/>
</dbReference>
<dbReference type="InterPro" id="IPR017853">
    <property type="entry name" value="GH"/>
</dbReference>
<proteinExistence type="inferred from homology"/>
<dbReference type="InterPro" id="IPR026891">
    <property type="entry name" value="Fn3-like"/>
</dbReference>